<name>A0A6C0LCR5_9ZZZZ</name>
<evidence type="ECO:0000313" key="1">
    <source>
        <dbReference type="EMBL" id="QHU27845.1"/>
    </source>
</evidence>
<evidence type="ECO:0008006" key="2">
    <source>
        <dbReference type="Google" id="ProtNLM"/>
    </source>
</evidence>
<dbReference type="EMBL" id="MN740463">
    <property type="protein sequence ID" value="QHU27845.1"/>
    <property type="molecule type" value="Genomic_DNA"/>
</dbReference>
<dbReference type="AlphaFoldDB" id="A0A6C0LCR5"/>
<proteinExistence type="predicted"/>
<protein>
    <recommendedName>
        <fullName evidence="2">MIF4G domain-containing protein</fullName>
    </recommendedName>
</protein>
<organism evidence="1">
    <name type="scientific">viral metagenome</name>
    <dbReference type="NCBI Taxonomy" id="1070528"/>
    <lineage>
        <taxon>unclassified sequences</taxon>
        <taxon>metagenomes</taxon>
        <taxon>organismal metagenomes</taxon>
    </lineage>
</organism>
<reference evidence="1" key="1">
    <citation type="journal article" date="2020" name="Nature">
        <title>Giant virus diversity and host interactions through global metagenomics.</title>
        <authorList>
            <person name="Schulz F."/>
            <person name="Roux S."/>
            <person name="Paez-Espino D."/>
            <person name="Jungbluth S."/>
            <person name="Walsh D.A."/>
            <person name="Denef V.J."/>
            <person name="McMahon K.D."/>
            <person name="Konstantinidis K.T."/>
            <person name="Eloe-Fadrosh E.A."/>
            <person name="Kyrpides N.C."/>
            <person name="Woyke T."/>
        </authorList>
    </citation>
    <scope>NUCLEOTIDE SEQUENCE</scope>
    <source>
        <strain evidence="1">GVMAG-M-3300027769-26</strain>
    </source>
</reference>
<accession>A0A6C0LCR5</accession>
<sequence length="283" mass="34189">MDEQIIKISIEQFRDIYNSVDVPRNILDKAVDIKNTYSCFNSYYDPKMIWAKKIYNNKEKYNKPKVKSRFHIIIPDFTKKSELKRCLIGNLNKLSIKNKDSIYEKIKEIIAVNDNNDNKDDIFMYIWNYIKTSDDELYSNILALFDKEYVCVMIDKLWNNYISNKEWDPPKYIYENNLLVLNDEYDMYCEYTKWKRGINNINKIWIKYKREELPILLNNIADYVVSIIYNTDIYKYILDILLEQLYKILAIAKYNCIIDKIKNINIKNLDNSTKFFIYNIIEL</sequence>